<evidence type="ECO:0000313" key="2">
    <source>
        <dbReference type="Proteomes" id="UP000019260"/>
    </source>
</evidence>
<reference evidence="1 2" key="1">
    <citation type="submission" date="2013-09" db="EMBL/GenBank/DDBJ databases">
        <title>Complete genome sequence of Spiroplasma mirum suckling mouse cataract agent.</title>
        <authorList>
            <person name="Landry C.A."/>
            <person name="Bastian F.O."/>
            <person name="Thune R.L."/>
        </authorList>
    </citation>
    <scope>NUCLEOTIDE SEQUENCE [LARGE SCALE GENOMIC DNA]</scope>
    <source>
        <strain evidence="1 2">SMCA</strain>
    </source>
</reference>
<proteinExistence type="predicted"/>
<organism evidence="1 2">
    <name type="scientific">Spiroplasma mirum ATCC 29335</name>
    <dbReference type="NCBI Taxonomy" id="838561"/>
    <lineage>
        <taxon>Bacteria</taxon>
        <taxon>Bacillati</taxon>
        <taxon>Mycoplasmatota</taxon>
        <taxon>Mollicutes</taxon>
        <taxon>Entomoplasmatales</taxon>
        <taxon>Spiroplasmataceae</taxon>
        <taxon>Spiroplasma</taxon>
    </lineage>
</organism>
<evidence type="ECO:0000313" key="1">
    <source>
        <dbReference type="EMBL" id="AHI58048.1"/>
    </source>
</evidence>
<protein>
    <submittedName>
        <fullName evidence="1">Uncharacterized protein</fullName>
    </submittedName>
</protein>
<dbReference type="HOGENOM" id="CLU_2540886_0_0_14"/>
<dbReference type="STRING" id="838561.P344_03535"/>
<keyword evidence="2" id="KW-1185">Reference proteome</keyword>
<dbReference type="PATRIC" id="fig|838561.3.peg.683"/>
<name>W6AL52_9MOLU</name>
<dbReference type="Proteomes" id="UP000019260">
    <property type="component" value="Chromosome"/>
</dbReference>
<dbReference type="AlphaFoldDB" id="W6AL52"/>
<gene>
    <name evidence="1" type="ORF">P344_03535</name>
</gene>
<dbReference type="EMBL" id="CP006720">
    <property type="protein sequence ID" value="AHI58048.1"/>
    <property type="molecule type" value="Genomic_DNA"/>
</dbReference>
<dbReference type="KEGG" id="smia:P344_03535"/>
<accession>W6AL52</accession>
<sequence length="83" mass="9584">MILMTSGEASLLAKLEQIEHNQKKIMIAITILASFQSVNLHDEIINKWFDVDKELAEKKRLKAQAKQNGYTLAQWKKKLESDK</sequence>